<dbReference type="EMBL" id="PJQL01002795">
    <property type="protein sequence ID" value="RCH83042.1"/>
    <property type="molecule type" value="Genomic_DNA"/>
</dbReference>
<dbReference type="CDD" id="cd14688">
    <property type="entry name" value="bZIP_YAP"/>
    <property type="match status" value="1"/>
</dbReference>
<dbReference type="InterPro" id="IPR004827">
    <property type="entry name" value="bZIP"/>
</dbReference>
<dbReference type="AlphaFoldDB" id="A0A367IZD6"/>
<dbReference type="Pfam" id="PF11905">
    <property type="entry name" value="DUF3425"/>
    <property type="match status" value="1"/>
</dbReference>
<comment type="caution">
    <text evidence="3">The sequence shown here is derived from an EMBL/GenBank/DDBJ whole genome shotgun (WGS) entry which is preliminary data.</text>
</comment>
<dbReference type="InterPro" id="IPR046347">
    <property type="entry name" value="bZIP_sf"/>
</dbReference>
<dbReference type="SUPFAM" id="SSF57959">
    <property type="entry name" value="Leucine zipper domain"/>
    <property type="match status" value="1"/>
</dbReference>
<evidence type="ECO:0000259" key="2">
    <source>
        <dbReference type="PROSITE" id="PS00036"/>
    </source>
</evidence>
<evidence type="ECO:0000256" key="1">
    <source>
        <dbReference type="SAM" id="MobiDB-lite"/>
    </source>
</evidence>
<proteinExistence type="predicted"/>
<feature type="domain" description="BZIP" evidence="2">
    <location>
        <begin position="51"/>
        <end position="66"/>
    </location>
</feature>
<sequence>MSTTSSENYNQQFNFFHFDQESDFGIETEDGQRIKKKKRPGRKPNPPTVEKRRAQNRASQRAYRERENQRKQEHEKERMCFLKEIQALKRKLAQTQYEANYLRAMVLHLTLTMLAEKGSVPHLFVDEDAINTASYDIKQTTLSNPPLLEIILENKRIVDLTQALYNICQVKNAVHHKKKFYKFPQDYVPLNSESQQIETTFPTQPLDPKLGFNQQQQEEEEALLADTLATQEEDEMRTTEQNQLTIHKKPLKGVILQSPSLKTADDFVHMPPLQAVHITKLQLKIASIMGPNTQLALAPTTLQKLIPHDLRIDYIPGPSLRDRMILFQDYFDVDECFQHLTQSTVFTGGDVRVPRNWRTGSDYTSKFWFCAHEFIDDPGFRPMASACNSVLELLKEKGSMDRNELTSTPL</sequence>
<protein>
    <recommendedName>
        <fullName evidence="2">BZIP domain-containing protein</fullName>
    </recommendedName>
</protein>
<reference evidence="3 4" key="1">
    <citation type="journal article" date="2018" name="G3 (Bethesda)">
        <title>Phylogenetic and Phylogenomic Definition of Rhizopus Species.</title>
        <authorList>
            <person name="Gryganskyi A.P."/>
            <person name="Golan J."/>
            <person name="Dolatabadi S."/>
            <person name="Mondo S."/>
            <person name="Robb S."/>
            <person name="Idnurm A."/>
            <person name="Muszewska A."/>
            <person name="Steczkiewicz K."/>
            <person name="Masonjones S."/>
            <person name="Liao H.L."/>
            <person name="Gajdeczka M.T."/>
            <person name="Anike F."/>
            <person name="Vuek A."/>
            <person name="Anishchenko I.M."/>
            <person name="Voigt K."/>
            <person name="de Hoog G.S."/>
            <person name="Smith M.E."/>
            <person name="Heitman J."/>
            <person name="Vilgalys R."/>
            <person name="Stajich J.E."/>
        </authorList>
    </citation>
    <scope>NUCLEOTIDE SEQUENCE [LARGE SCALE GENOMIC DNA]</scope>
    <source>
        <strain evidence="3 4">CBS 357.93</strain>
    </source>
</reference>
<evidence type="ECO:0000313" key="3">
    <source>
        <dbReference type="EMBL" id="RCH83042.1"/>
    </source>
</evidence>
<name>A0A367IZD6_RHIAZ</name>
<dbReference type="Gene3D" id="1.20.5.170">
    <property type="match status" value="1"/>
</dbReference>
<feature type="compositionally biased region" description="Basic and acidic residues" evidence="1">
    <location>
        <begin position="62"/>
        <end position="76"/>
    </location>
</feature>
<dbReference type="PANTHER" id="PTHR38116:SF9">
    <property type="entry name" value="BZIP DOMAIN-CONTAINING PROTEIN"/>
    <property type="match status" value="1"/>
</dbReference>
<keyword evidence="4" id="KW-1185">Reference proteome</keyword>
<dbReference type="OrthoDB" id="2593073at2759"/>
<dbReference type="Proteomes" id="UP000252139">
    <property type="component" value="Unassembled WGS sequence"/>
</dbReference>
<dbReference type="SMART" id="SM00338">
    <property type="entry name" value="BRLZ"/>
    <property type="match status" value="1"/>
</dbReference>
<evidence type="ECO:0000313" key="4">
    <source>
        <dbReference type="Proteomes" id="UP000252139"/>
    </source>
</evidence>
<dbReference type="PANTHER" id="PTHR38116">
    <property type="entry name" value="CHROMOSOME 7, WHOLE GENOME SHOTGUN SEQUENCE"/>
    <property type="match status" value="1"/>
</dbReference>
<feature type="region of interest" description="Disordered" evidence="1">
    <location>
        <begin position="20"/>
        <end position="76"/>
    </location>
</feature>
<dbReference type="InterPro" id="IPR021833">
    <property type="entry name" value="DUF3425"/>
</dbReference>
<accession>A0A367IZD6</accession>
<gene>
    <name evidence="3" type="ORF">CU097_006622</name>
</gene>
<organism evidence="3 4">
    <name type="scientific">Rhizopus azygosporus</name>
    <name type="common">Rhizopus microsporus var. azygosporus</name>
    <dbReference type="NCBI Taxonomy" id="86630"/>
    <lineage>
        <taxon>Eukaryota</taxon>
        <taxon>Fungi</taxon>
        <taxon>Fungi incertae sedis</taxon>
        <taxon>Mucoromycota</taxon>
        <taxon>Mucoromycotina</taxon>
        <taxon>Mucoromycetes</taxon>
        <taxon>Mucorales</taxon>
        <taxon>Mucorineae</taxon>
        <taxon>Rhizopodaceae</taxon>
        <taxon>Rhizopus</taxon>
    </lineage>
</organism>
<dbReference type="PROSITE" id="PS00036">
    <property type="entry name" value="BZIP_BASIC"/>
    <property type="match status" value="1"/>
</dbReference>
<dbReference type="GO" id="GO:0003700">
    <property type="term" value="F:DNA-binding transcription factor activity"/>
    <property type="evidence" value="ECO:0007669"/>
    <property type="project" value="InterPro"/>
</dbReference>